<dbReference type="EMBL" id="CAJJDP010000088">
    <property type="protein sequence ID" value="CAD8187243.1"/>
    <property type="molecule type" value="Genomic_DNA"/>
</dbReference>
<protein>
    <submittedName>
        <fullName evidence="1">Uncharacterized protein</fullName>
    </submittedName>
</protein>
<evidence type="ECO:0000313" key="2">
    <source>
        <dbReference type="Proteomes" id="UP000683925"/>
    </source>
</evidence>
<keyword evidence="2" id="KW-1185">Reference proteome</keyword>
<organism evidence="1 2">
    <name type="scientific">Paramecium octaurelia</name>
    <dbReference type="NCBI Taxonomy" id="43137"/>
    <lineage>
        <taxon>Eukaryota</taxon>
        <taxon>Sar</taxon>
        <taxon>Alveolata</taxon>
        <taxon>Ciliophora</taxon>
        <taxon>Intramacronucleata</taxon>
        <taxon>Oligohymenophorea</taxon>
        <taxon>Peniculida</taxon>
        <taxon>Parameciidae</taxon>
        <taxon>Paramecium</taxon>
    </lineage>
</organism>
<dbReference type="Proteomes" id="UP000683925">
    <property type="component" value="Unassembled WGS sequence"/>
</dbReference>
<accession>A0A8S1WDP3</accession>
<name>A0A8S1WDP3_PAROT</name>
<reference evidence="1" key="1">
    <citation type="submission" date="2021-01" db="EMBL/GenBank/DDBJ databases">
        <authorList>
            <consortium name="Genoscope - CEA"/>
            <person name="William W."/>
        </authorList>
    </citation>
    <scope>NUCLEOTIDE SEQUENCE</scope>
</reference>
<gene>
    <name evidence="1" type="ORF">POCTA_138.1.T0890186</name>
</gene>
<sequence length="72" mass="8379">MQNARQEQGMNFFGKTIAFILVEKQWTWNFNYPLVELDLNVIQLEDDFGEIKFGILITLKSVLQDQLGNISN</sequence>
<comment type="caution">
    <text evidence="1">The sequence shown here is derived from an EMBL/GenBank/DDBJ whole genome shotgun (WGS) entry which is preliminary data.</text>
</comment>
<proteinExistence type="predicted"/>
<evidence type="ECO:0000313" key="1">
    <source>
        <dbReference type="EMBL" id="CAD8187243.1"/>
    </source>
</evidence>
<dbReference type="AlphaFoldDB" id="A0A8S1WDP3"/>